<feature type="domain" description="Histidine kinase/HSP90-like ATPase" evidence="2">
    <location>
        <begin position="28"/>
        <end position="116"/>
    </location>
</feature>
<dbReference type="InterPro" id="IPR050267">
    <property type="entry name" value="Anti-sigma-factor_SerPK"/>
</dbReference>
<gene>
    <name evidence="3" type="ORF">CQW44_02250</name>
</gene>
<reference evidence="3 4" key="1">
    <citation type="submission" date="2017-10" db="EMBL/GenBank/DDBJ databases">
        <title>Draft genome of actinobacteria isolated from guarana (Paullinia cupana (Mart.) Ducke.</title>
        <authorList>
            <person name="Siqueira K.A."/>
            <person name="Liotti R.G."/>
            <person name="Mendes T.A."/>
            <person name="Soares M.A."/>
        </authorList>
    </citation>
    <scope>NUCLEOTIDE SEQUENCE [LARGE SCALE GENOMIC DNA]</scope>
    <source>
        <strain evidence="3 4">199</strain>
    </source>
</reference>
<dbReference type="EMBL" id="PDES01000001">
    <property type="protein sequence ID" value="RRQ89458.1"/>
    <property type="molecule type" value="Genomic_DNA"/>
</dbReference>
<dbReference type="Pfam" id="PF13581">
    <property type="entry name" value="HATPase_c_2"/>
    <property type="match status" value="1"/>
</dbReference>
<dbReference type="RefSeq" id="WP_125212539.1">
    <property type="nucleotide sequence ID" value="NZ_PDES01000001.1"/>
</dbReference>
<evidence type="ECO:0000313" key="4">
    <source>
        <dbReference type="Proteomes" id="UP000276379"/>
    </source>
</evidence>
<dbReference type="PANTHER" id="PTHR35526:SF3">
    <property type="entry name" value="ANTI-SIGMA-F FACTOR RSBW"/>
    <property type="match status" value="1"/>
</dbReference>
<dbReference type="PANTHER" id="PTHR35526">
    <property type="entry name" value="ANTI-SIGMA-F FACTOR RSBW-RELATED"/>
    <property type="match status" value="1"/>
</dbReference>
<dbReference type="GO" id="GO:0005524">
    <property type="term" value="F:ATP binding"/>
    <property type="evidence" value="ECO:0007669"/>
    <property type="project" value="UniProtKB-KW"/>
</dbReference>
<dbReference type="InterPro" id="IPR036890">
    <property type="entry name" value="HATPase_C_sf"/>
</dbReference>
<dbReference type="Proteomes" id="UP000276379">
    <property type="component" value="Unassembled WGS sequence"/>
</dbReference>
<keyword evidence="1" id="KW-0808">Transferase</keyword>
<sequence length="137" mass="14449">MRAAVELRVTATAKAVPELRHQLRGYDYDIRLCATELLTNVIEHVGDETPVRVAIVDLGGAGRARIEVTDPDPRGTPAVAVLSAAETAECGRGLVLVSALAQRWGVERGPEGKTVWCEVIPGPESGLGEVCGDPQGP</sequence>
<keyword evidence="1" id="KW-0723">Serine/threonine-protein kinase</keyword>
<dbReference type="InterPro" id="IPR003594">
    <property type="entry name" value="HATPase_dom"/>
</dbReference>
<dbReference type="CDD" id="cd16936">
    <property type="entry name" value="HATPase_RsbW-like"/>
    <property type="match status" value="1"/>
</dbReference>
<protein>
    <submittedName>
        <fullName evidence="3">ATP-binding protein</fullName>
    </submittedName>
</protein>
<dbReference type="GO" id="GO:0004674">
    <property type="term" value="F:protein serine/threonine kinase activity"/>
    <property type="evidence" value="ECO:0007669"/>
    <property type="project" value="UniProtKB-KW"/>
</dbReference>
<dbReference type="SUPFAM" id="SSF55874">
    <property type="entry name" value="ATPase domain of HSP90 chaperone/DNA topoisomerase II/histidine kinase"/>
    <property type="match status" value="1"/>
</dbReference>
<keyword evidence="4" id="KW-1185">Reference proteome</keyword>
<evidence type="ECO:0000256" key="1">
    <source>
        <dbReference type="ARBA" id="ARBA00022527"/>
    </source>
</evidence>
<dbReference type="AlphaFoldDB" id="A0A3R8QFZ9"/>
<evidence type="ECO:0000313" key="3">
    <source>
        <dbReference type="EMBL" id="RRQ89458.1"/>
    </source>
</evidence>
<keyword evidence="3" id="KW-0067">ATP-binding</keyword>
<evidence type="ECO:0000259" key="2">
    <source>
        <dbReference type="Pfam" id="PF13581"/>
    </source>
</evidence>
<keyword evidence="1" id="KW-0418">Kinase</keyword>
<name>A0A3R8QFZ9_9ACTN</name>
<comment type="caution">
    <text evidence="3">The sequence shown here is derived from an EMBL/GenBank/DDBJ whole genome shotgun (WGS) entry which is preliminary data.</text>
</comment>
<keyword evidence="3" id="KW-0547">Nucleotide-binding</keyword>
<accession>A0A3R8QFZ9</accession>
<organism evidence="3 4">
    <name type="scientific">Streptomyces griseofuscus</name>
    <dbReference type="NCBI Taxonomy" id="146922"/>
    <lineage>
        <taxon>Bacteria</taxon>
        <taxon>Bacillati</taxon>
        <taxon>Actinomycetota</taxon>
        <taxon>Actinomycetes</taxon>
        <taxon>Kitasatosporales</taxon>
        <taxon>Streptomycetaceae</taxon>
        <taxon>Streptomyces</taxon>
    </lineage>
</organism>
<dbReference type="Gene3D" id="3.30.565.10">
    <property type="entry name" value="Histidine kinase-like ATPase, C-terminal domain"/>
    <property type="match status" value="1"/>
</dbReference>
<proteinExistence type="predicted"/>